<dbReference type="PANTHER" id="PTHR34075:SF5">
    <property type="entry name" value="BLR3430 PROTEIN"/>
    <property type="match status" value="1"/>
</dbReference>
<sequence length="166" mass="17880">MTNQNPAADKAANTAPNQAANNAANNAVTQPPDKPVKPAGPRRISAPRALPEALPFWEAAKEGRLLVKRCTDCGETHYYPRDICLHCLSANTAWVESAGKGEIYSYSTMGKDEARYTLAYVTLDEGVTMLTNLVDCDPATLAIGHRVRVVFKPSDGGYPVPMFTAA</sequence>
<feature type="domain" description="ChsH2 rubredoxin-like zinc ribbon" evidence="3">
    <location>
        <begin position="57"/>
        <end position="91"/>
    </location>
</feature>
<dbReference type="GO" id="GO:0003677">
    <property type="term" value="F:DNA binding"/>
    <property type="evidence" value="ECO:0007669"/>
    <property type="project" value="UniProtKB-KW"/>
</dbReference>
<keyword evidence="5" id="KW-1185">Reference proteome</keyword>
<dbReference type="AlphaFoldDB" id="A0A7X1NCS3"/>
<evidence type="ECO:0000259" key="2">
    <source>
        <dbReference type="Pfam" id="PF01796"/>
    </source>
</evidence>
<evidence type="ECO:0000256" key="1">
    <source>
        <dbReference type="SAM" id="MobiDB-lite"/>
    </source>
</evidence>
<evidence type="ECO:0000313" key="4">
    <source>
        <dbReference type="EMBL" id="MPW19567.1"/>
    </source>
</evidence>
<dbReference type="SUPFAM" id="SSF50249">
    <property type="entry name" value="Nucleic acid-binding proteins"/>
    <property type="match status" value="1"/>
</dbReference>
<proteinExistence type="predicted"/>
<feature type="compositionally biased region" description="Low complexity" evidence="1">
    <location>
        <begin position="1"/>
        <end position="27"/>
    </location>
</feature>
<dbReference type="InterPro" id="IPR012340">
    <property type="entry name" value="NA-bd_OB-fold"/>
</dbReference>
<dbReference type="Pfam" id="PF12172">
    <property type="entry name" value="zf-ChsH2"/>
    <property type="match status" value="1"/>
</dbReference>
<feature type="domain" description="ChsH2 C-terminal OB-fold" evidence="2">
    <location>
        <begin position="94"/>
        <end position="152"/>
    </location>
</feature>
<feature type="region of interest" description="Disordered" evidence="1">
    <location>
        <begin position="1"/>
        <end position="44"/>
    </location>
</feature>
<evidence type="ECO:0000313" key="5">
    <source>
        <dbReference type="Proteomes" id="UP000484381"/>
    </source>
</evidence>
<dbReference type="InterPro" id="IPR052513">
    <property type="entry name" value="Thioester_dehydratase-like"/>
</dbReference>
<evidence type="ECO:0000259" key="3">
    <source>
        <dbReference type="Pfam" id="PF12172"/>
    </source>
</evidence>
<dbReference type="InterPro" id="IPR022002">
    <property type="entry name" value="ChsH2_Znr"/>
</dbReference>
<dbReference type="Proteomes" id="UP000484381">
    <property type="component" value="Unassembled WGS sequence"/>
</dbReference>
<reference evidence="4 5" key="1">
    <citation type="submission" date="2019-10" db="EMBL/GenBank/DDBJ databases">
        <title>Paraburkholderia sp. isolated from nodules of Mimosa pudica from Brazilian Atlantic Forest soils.</title>
        <authorList>
            <person name="Paulitsch F."/>
            <person name="Hungria M."/>
            <person name="Dall'Agnol R."/>
        </authorList>
    </citation>
    <scope>NUCLEOTIDE SEQUENCE [LARGE SCALE GENOMIC DNA]</scope>
    <source>
        <strain evidence="4 5">CNPSo 3157</strain>
    </source>
</reference>
<comment type="caution">
    <text evidence="4">The sequence shown here is derived from an EMBL/GenBank/DDBJ whole genome shotgun (WGS) entry which is preliminary data.</text>
</comment>
<dbReference type="EMBL" id="WHNP01000021">
    <property type="protein sequence ID" value="MPW19567.1"/>
    <property type="molecule type" value="Genomic_DNA"/>
</dbReference>
<gene>
    <name evidence="4" type="ORF">GCT13_22330</name>
</gene>
<protein>
    <submittedName>
        <fullName evidence="4">DNA-binding protein</fullName>
    </submittedName>
</protein>
<dbReference type="Pfam" id="PF01796">
    <property type="entry name" value="OB_ChsH2_C"/>
    <property type="match status" value="1"/>
</dbReference>
<dbReference type="Gene3D" id="6.10.30.10">
    <property type="match status" value="1"/>
</dbReference>
<accession>A0A7X1NCS3</accession>
<name>A0A7X1NCS3_9BURK</name>
<dbReference type="PANTHER" id="PTHR34075">
    <property type="entry name" value="BLR3430 PROTEIN"/>
    <property type="match status" value="1"/>
</dbReference>
<dbReference type="InterPro" id="IPR002878">
    <property type="entry name" value="ChsH2_C"/>
</dbReference>
<keyword evidence="4" id="KW-0238">DNA-binding</keyword>
<organism evidence="4 5">
    <name type="scientific">Paraburkholderia franconis</name>
    <dbReference type="NCBI Taxonomy" id="2654983"/>
    <lineage>
        <taxon>Bacteria</taxon>
        <taxon>Pseudomonadati</taxon>
        <taxon>Pseudomonadota</taxon>
        <taxon>Betaproteobacteria</taxon>
        <taxon>Burkholderiales</taxon>
        <taxon>Burkholderiaceae</taxon>
        <taxon>Paraburkholderia</taxon>
    </lineage>
</organism>